<feature type="compositionally biased region" description="Polar residues" evidence="8">
    <location>
        <begin position="287"/>
        <end position="296"/>
    </location>
</feature>
<comment type="function">
    <text evidence="1">May be involved in a process influencing telomere capping.</text>
</comment>
<comment type="similarity">
    <text evidence="4">Belongs to the RTC4 family.</text>
</comment>
<dbReference type="OrthoDB" id="128308at2759"/>
<evidence type="ECO:0000256" key="7">
    <source>
        <dbReference type="ARBA" id="ARBA00023242"/>
    </source>
</evidence>
<dbReference type="InterPro" id="IPR039024">
    <property type="entry name" value="RTC4"/>
</dbReference>
<accession>A0A167WZF9</accession>
<evidence type="ECO:0000256" key="6">
    <source>
        <dbReference type="ARBA" id="ARBA00022490"/>
    </source>
</evidence>
<feature type="compositionally biased region" description="Low complexity" evidence="8">
    <location>
        <begin position="203"/>
        <end position="212"/>
    </location>
</feature>
<dbReference type="AlphaFoldDB" id="A0A167WZF9"/>
<evidence type="ECO:0000313" key="11">
    <source>
        <dbReference type="Proteomes" id="UP000078544"/>
    </source>
</evidence>
<dbReference type="Proteomes" id="UP000078544">
    <property type="component" value="Unassembled WGS sequence"/>
</dbReference>
<dbReference type="EMBL" id="AZGY01000025">
    <property type="protein sequence ID" value="KZZ89454.1"/>
    <property type="molecule type" value="Genomic_DNA"/>
</dbReference>
<keyword evidence="11" id="KW-1185">Reference proteome</keyword>
<keyword evidence="7" id="KW-0539">Nucleus</keyword>
<evidence type="ECO:0000256" key="1">
    <source>
        <dbReference type="ARBA" id="ARBA00002738"/>
    </source>
</evidence>
<evidence type="ECO:0000256" key="2">
    <source>
        <dbReference type="ARBA" id="ARBA00004123"/>
    </source>
</evidence>
<organism evidence="10 11">
    <name type="scientific">Moelleriella libera RCEF 2490</name>
    <dbReference type="NCBI Taxonomy" id="1081109"/>
    <lineage>
        <taxon>Eukaryota</taxon>
        <taxon>Fungi</taxon>
        <taxon>Dikarya</taxon>
        <taxon>Ascomycota</taxon>
        <taxon>Pezizomycotina</taxon>
        <taxon>Sordariomycetes</taxon>
        <taxon>Hypocreomycetidae</taxon>
        <taxon>Hypocreales</taxon>
        <taxon>Clavicipitaceae</taxon>
        <taxon>Moelleriella</taxon>
    </lineage>
</organism>
<evidence type="ECO:0000256" key="3">
    <source>
        <dbReference type="ARBA" id="ARBA00004496"/>
    </source>
</evidence>
<evidence type="ECO:0000256" key="5">
    <source>
        <dbReference type="ARBA" id="ARBA00015162"/>
    </source>
</evidence>
<dbReference type="PANTHER" id="PTHR41391">
    <property type="entry name" value="RESTRICTION OF TELOMERE CAPPING PROTEIN 4"/>
    <property type="match status" value="1"/>
</dbReference>
<evidence type="ECO:0000313" key="10">
    <source>
        <dbReference type="EMBL" id="KZZ89454.1"/>
    </source>
</evidence>
<evidence type="ECO:0000256" key="4">
    <source>
        <dbReference type="ARBA" id="ARBA00009461"/>
    </source>
</evidence>
<dbReference type="STRING" id="1081109.A0A167WZF9"/>
<gene>
    <name evidence="10" type="ORF">AAL_07753</name>
</gene>
<dbReference type="PANTHER" id="PTHR41391:SF1">
    <property type="entry name" value="RESTRICTION OF TELOMERE CAPPING PROTEIN 4"/>
    <property type="match status" value="1"/>
</dbReference>
<evidence type="ECO:0000259" key="9">
    <source>
        <dbReference type="SMART" id="SM01312"/>
    </source>
</evidence>
<feature type="compositionally biased region" description="Low complexity" evidence="8">
    <location>
        <begin position="167"/>
        <end position="177"/>
    </location>
</feature>
<dbReference type="InterPro" id="IPR028094">
    <property type="entry name" value="RTC4_C"/>
</dbReference>
<proteinExistence type="inferred from homology"/>
<name>A0A167WZF9_9HYPO</name>
<feature type="domain" description="Restriction of telomere capping protein 4 C-terminal" evidence="9">
    <location>
        <begin position="447"/>
        <end position="562"/>
    </location>
</feature>
<dbReference type="SMART" id="SM01312">
    <property type="entry name" value="RTC4"/>
    <property type="match status" value="1"/>
</dbReference>
<feature type="compositionally biased region" description="Basic residues" evidence="8">
    <location>
        <begin position="146"/>
        <end position="158"/>
    </location>
</feature>
<feature type="compositionally biased region" description="Basic residues" evidence="8">
    <location>
        <begin position="187"/>
        <end position="200"/>
    </location>
</feature>
<dbReference type="GO" id="GO:0005737">
    <property type="term" value="C:cytoplasm"/>
    <property type="evidence" value="ECO:0007669"/>
    <property type="project" value="UniProtKB-SubCell"/>
</dbReference>
<protein>
    <recommendedName>
        <fullName evidence="5">Restriction of telomere capping protein 4</fullName>
    </recommendedName>
</protein>
<dbReference type="Pfam" id="PF14474">
    <property type="entry name" value="RTC4"/>
    <property type="match status" value="1"/>
</dbReference>
<reference evidence="10 11" key="1">
    <citation type="journal article" date="2016" name="Genome Biol. Evol.">
        <title>Divergent and convergent evolution of fungal pathogenicity.</title>
        <authorList>
            <person name="Shang Y."/>
            <person name="Xiao G."/>
            <person name="Zheng P."/>
            <person name="Cen K."/>
            <person name="Zhan S."/>
            <person name="Wang C."/>
        </authorList>
    </citation>
    <scope>NUCLEOTIDE SEQUENCE [LARGE SCALE GENOMIC DNA]</scope>
    <source>
        <strain evidence="10 11">RCEF 2490</strain>
    </source>
</reference>
<comment type="caution">
    <text evidence="10">The sequence shown here is derived from an EMBL/GenBank/DDBJ whole genome shotgun (WGS) entry which is preliminary data.</text>
</comment>
<keyword evidence="6" id="KW-0963">Cytoplasm</keyword>
<evidence type="ECO:0000256" key="8">
    <source>
        <dbReference type="SAM" id="MobiDB-lite"/>
    </source>
</evidence>
<feature type="region of interest" description="Disordered" evidence="8">
    <location>
        <begin position="1"/>
        <end position="322"/>
    </location>
</feature>
<comment type="subcellular location">
    <subcellularLocation>
        <location evidence="3">Cytoplasm</location>
    </subcellularLocation>
    <subcellularLocation>
        <location evidence="2">Nucleus</location>
    </subcellularLocation>
</comment>
<sequence>MPLLDNKPKATSHSTRRIGLSRQQKPPSLLSKFREQAPGLSRAEKRAESIDDPPLSTEDEDDIDSDDARSLKVPAPLTSPLSRKNEGAHGKVTFRPLDDVESSGDEQAARGDITTTKFTSARKDGNPGRVTRSTRAKSPAAQTARNSKRAHTKRHGLRNRYGEEEASPSATPPTSSGEHLRDERGFTKGKKPKVTYRRKGALSQSQSQSPSSTYENGQGGGNSRISRKLLIPDELSSPEKPKREGILQKPAFLSSPSPPPRIAKLKDVFSGIRRGSRLSTDELAEATPNSSRQSSAPVADRKRKREAERNPLTPPPPSRAVFKMPASLSELELQTFSQETIDAPMPDSFLMNSDDATNNSEGTMEDDADMAEEPAALCPWCGEAVDKKLLDDFSKGKRMNVQMQTTFCDKHKKQAGHQEWQQKRYPAIEWDTLKERFTPHHALLLRIINGSDSHFRSIHKQKVERGRARSMKKEGNLTPGYYGPRGFNAMCDYLVGAFGALLKKKAVSDKTIAGRGSAAFIQNVLVAELAVQLIMEDLDLCEDDARITLQESKGLGELLHGDV</sequence>
<dbReference type="GO" id="GO:0005634">
    <property type="term" value="C:nucleus"/>
    <property type="evidence" value="ECO:0007669"/>
    <property type="project" value="UniProtKB-SubCell"/>
</dbReference>
<feature type="compositionally biased region" description="Basic and acidic residues" evidence="8">
    <location>
        <begin position="237"/>
        <end position="246"/>
    </location>
</feature>